<protein>
    <submittedName>
        <fullName evidence="3">Universal stress protein F</fullName>
    </submittedName>
</protein>
<reference evidence="3 4" key="1">
    <citation type="submission" date="2015-05" db="EMBL/GenBank/DDBJ databases">
        <authorList>
            <person name="Rodrigo-Torres Lidia"/>
            <person name="Arahal R.David."/>
        </authorList>
    </citation>
    <scope>NUCLEOTIDE SEQUENCE [LARGE SCALE GENOMIC DNA]</scope>
    <source>
        <strain evidence="3 4">CECT 7321</strain>
    </source>
</reference>
<dbReference type="AlphaFoldDB" id="A0A0H5D537"/>
<dbReference type="GeneID" id="78398443"/>
<evidence type="ECO:0000256" key="1">
    <source>
        <dbReference type="ARBA" id="ARBA00008791"/>
    </source>
</evidence>
<dbReference type="CDD" id="cd00293">
    <property type="entry name" value="USP-like"/>
    <property type="match status" value="1"/>
</dbReference>
<accession>A0A0H5D537</accession>
<keyword evidence="4" id="KW-1185">Reference proteome</keyword>
<evidence type="ECO:0000313" key="4">
    <source>
        <dbReference type="Proteomes" id="UP000043764"/>
    </source>
</evidence>
<dbReference type="OrthoDB" id="9792500at2"/>
<dbReference type="EMBL" id="CVRL01000039">
    <property type="protein sequence ID" value="CRL12327.1"/>
    <property type="molecule type" value="Genomic_DNA"/>
</dbReference>
<dbReference type="Proteomes" id="UP000043764">
    <property type="component" value="Unassembled WGS sequence"/>
</dbReference>
<dbReference type="Pfam" id="PF00582">
    <property type="entry name" value="Usp"/>
    <property type="match status" value="1"/>
</dbReference>
<sequence length="136" mass="14467">MFSHIMVPIDLRMPPSVAKAMKVAAEQAKLHGAKISLVHVTMEQIKEGKTDGKAGAQLQDLTDKLAAETGCEVEAVPVHSVDTVAEINGILSQTAAELGVDLVVMGTHMPSILDYVFSSHASHLVLHSDASVFVVR</sequence>
<dbReference type="PANTHER" id="PTHR46268">
    <property type="entry name" value="STRESS RESPONSE PROTEIN NHAX"/>
    <property type="match status" value="1"/>
</dbReference>
<dbReference type="SUPFAM" id="SSF52402">
    <property type="entry name" value="Adenine nucleotide alpha hydrolases-like"/>
    <property type="match status" value="1"/>
</dbReference>
<dbReference type="InterPro" id="IPR006016">
    <property type="entry name" value="UspA"/>
</dbReference>
<dbReference type="RefSeq" id="WP_008558812.1">
    <property type="nucleotide sequence ID" value="NZ_BSKQ01000001.1"/>
</dbReference>
<feature type="domain" description="UspA" evidence="2">
    <location>
        <begin position="1"/>
        <end position="136"/>
    </location>
</feature>
<dbReference type="Gene3D" id="3.40.50.620">
    <property type="entry name" value="HUPs"/>
    <property type="match status" value="1"/>
</dbReference>
<gene>
    <name evidence="3" type="ORF">NIT7321_03201</name>
</gene>
<comment type="similarity">
    <text evidence="1">Belongs to the universal stress protein A family.</text>
</comment>
<name>A0A0H5D537_9RHOB</name>
<organism evidence="3 4">
    <name type="scientific">Phaeobacter italicus</name>
    <dbReference type="NCBI Taxonomy" id="481446"/>
    <lineage>
        <taxon>Bacteria</taxon>
        <taxon>Pseudomonadati</taxon>
        <taxon>Pseudomonadota</taxon>
        <taxon>Alphaproteobacteria</taxon>
        <taxon>Rhodobacterales</taxon>
        <taxon>Roseobacteraceae</taxon>
        <taxon>Phaeobacter</taxon>
    </lineage>
</organism>
<dbReference type="PANTHER" id="PTHR46268:SF6">
    <property type="entry name" value="UNIVERSAL STRESS PROTEIN UP12"/>
    <property type="match status" value="1"/>
</dbReference>
<evidence type="ECO:0000259" key="2">
    <source>
        <dbReference type="Pfam" id="PF00582"/>
    </source>
</evidence>
<dbReference type="InterPro" id="IPR014729">
    <property type="entry name" value="Rossmann-like_a/b/a_fold"/>
</dbReference>
<proteinExistence type="inferred from homology"/>
<dbReference type="STRING" id="481446.NIT7645_01915"/>
<evidence type="ECO:0000313" key="3">
    <source>
        <dbReference type="EMBL" id="CRL12327.1"/>
    </source>
</evidence>